<dbReference type="KEGG" id="gom:D7316_01739"/>
<protein>
    <submittedName>
        <fullName evidence="1">Uncharacterized protein</fullName>
    </submittedName>
</protein>
<reference evidence="1 2" key="1">
    <citation type="submission" date="2018-11" db="EMBL/GenBank/DDBJ databases">
        <title>Gordonia insulae sp. nov., isolated from an island soil.</title>
        <authorList>
            <person name="Kim Y.S."/>
            <person name="Kim S.B."/>
        </authorList>
    </citation>
    <scope>NUCLEOTIDE SEQUENCE [LARGE SCALE GENOMIC DNA]</scope>
    <source>
        <strain evidence="1 2">MMS17-SY073</strain>
    </source>
</reference>
<proteinExistence type="predicted"/>
<dbReference type="EMBL" id="CP033972">
    <property type="protein sequence ID" value="AZG45145.1"/>
    <property type="molecule type" value="Genomic_DNA"/>
</dbReference>
<name>A0A3G8JKJ9_9ACTN</name>
<organism evidence="1 2">
    <name type="scientific">Gordonia insulae</name>
    <dbReference type="NCBI Taxonomy" id="2420509"/>
    <lineage>
        <taxon>Bacteria</taxon>
        <taxon>Bacillati</taxon>
        <taxon>Actinomycetota</taxon>
        <taxon>Actinomycetes</taxon>
        <taxon>Mycobacteriales</taxon>
        <taxon>Gordoniaceae</taxon>
        <taxon>Gordonia</taxon>
    </lineage>
</organism>
<dbReference type="AlphaFoldDB" id="A0A3G8JKJ9"/>
<sequence>MASGIEAADVLPVFSMSLAIGMSSASPRFFFISSLIRALA</sequence>
<keyword evidence="2" id="KW-1185">Reference proteome</keyword>
<dbReference type="Proteomes" id="UP000271469">
    <property type="component" value="Chromosome"/>
</dbReference>
<accession>A0A3G8JKJ9</accession>
<evidence type="ECO:0000313" key="1">
    <source>
        <dbReference type="EMBL" id="AZG45145.1"/>
    </source>
</evidence>
<gene>
    <name evidence="1" type="ORF">D7316_01739</name>
</gene>
<evidence type="ECO:0000313" key="2">
    <source>
        <dbReference type="Proteomes" id="UP000271469"/>
    </source>
</evidence>